<dbReference type="GO" id="GO:0016020">
    <property type="term" value="C:membrane"/>
    <property type="evidence" value="ECO:0007669"/>
    <property type="project" value="UniProtKB-SubCell"/>
</dbReference>
<comment type="pathway">
    <text evidence="2">Protein modification; protein glycosylation.</text>
</comment>
<evidence type="ECO:0000256" key="8">
    <source>
        <dbReference type="ARBA" id="ARBA00022741"/>
    </source>
</evidence>
<protein>
    <recommendedName>
        <fullName evidence="4">N-acetylgalactosaminide beta-1,3-galactosyltransferase</fullName>
        <ecNumber evidence="4">2.4.1.122</ecNumber>
    </recommendedName>
</protein>
<keyword evidence="15" id="KW-1185">Reference proteome</keyword>
<proteinExistence type="inferred from homology"/>
<dbReference type="Pfam" id="PF02434">
    <property type="entry name" value="Fringe"/>
    <property type="match status" value="1"/>
</dbReference>
<dbReference type="PANTHER" id="PTHR23033">
    <property type="entry name" value="BETA1,3-GALACTOSYLTRANSFERASE"/>
    <property type="match status" value="1"/>
</dbReference>
<feature type="chain" id="PRO_5042575210" description="N-acetylgalactosaminide beta-1,3-galactosyltransferase" evidence="13">
    <location>
        <begin position="22"/>
        <end position="328"/>
    </location>
</feature>
<keyword evidence="10 12" id="KW-1133">Transmembrane helix</keyword>
<evidence type="ECO:0000256" key="7">
    <source>
        <dbReference type="ARBA" id="ARBA00022692"/>
    </source>
</evidence>
<comment type="similarity">
    <text evidence="3">Belongs to the glycosyltransferase 31 family. Beta3-Gal-T subfamily.</text>
</comment>
<evidence type="ECO:0000256" key="12">
    <source>
        <dbReference type="SAM" id="Phobius"/>
    </source>
</evidence>
<feature type="non-terminal residue" evidence="16">
    <location>
        <position position="328"/>
    </location>
</feature>
<comment type="subcellular location">
    <subcellularLocation>
        <location evidence="1">Membrane</location>
        <topology evidence="1">Single-pass type II membrane protein</topology>
    </subcellularLocation>
</comment>
<sequence length="328" mass="36504">MTGIFTGFFIGLVVISLVSNARRNGTILLPGSSRNFEQWLNLENLRILAKPSSSSVPIAQYLYDRVQISCVVLSSKQRQARAVIGTWGRHCNSLSFVADFEDKYVPVDLKASLQDPHILCLTLHKFAEKRFVADKNQWLLLADDMTFAVVENLRYLVAPLNTSENYYLGHAVTRRTLRGSELIVNVLSGGIVLSQGAVLALLLALSPDCNERKEEEHFDVTIAQLLMGTDATLLDTRDSSGSTRFLARPVEKLLIEKSVSPYDKFVEESIFAPKLGKRCCSANAITFHGVDALDMHFFEYLVNRVQIGKSSNSSPPLRSEDIPPVILE</sequence>
<dbReference type="EC" id="2.4.1.122" evidence="4"/>
<reference evidence="16" key="1">
    <citation type="submission" date="2025-08" db="UniProtKB">
        <authorList>
            <consortium name="RefSeq"/>
        </authorList>
    </citation>
    <scope>IDENTIFICATION</scope>
</reference>
<dbReference type="GeneID" id="100906779"/>
<evidence type="ECO:0000256" key="6">
    <source>
        <dbReference type="ARBA" id="ARBA00022679"/>
    </source>
</evidence>
<evidence type="ECO:0000256" key="4">
    <source>
        <dbReference type="ARBA" id="ARBA00012557"/>
    </source>
</evidence>
<keyword evidence="13" id="KW-0732">Signal</keyword>
<dbReference type="PANTHER" id="PTHR23033:SF49">
    <property type="entry name" value="PUTATIVE-RELATED"/>
    <property type="match status" value="1"/>
</dbReference>
<feature type="transmembrane region" description="Helical" evidence="12">
    <location>
        <begin position="182"/>
        <end position="205"/>
    </location>
</feature>
<evidence type="ECO:0000256" key="3">
    <source>
        <dbReference type="ARBA" id="ARBA00006462"/>
    </source>
</evidence>
<organism evidence="15 16">
    <name type="scientific">Galendromus occidentalis</name>
    <name type="common">western predatory mite</name>
    <dbReference type="NCBI Taxonomy" id="34638"/>
    <lineage>
        <taxon>Eukaryota</taxon>
        <taxon>Metazoa</taxon>
        <taxon>Ecdysozoa</taxon>
        <taxon>Arthropoda</taxon>
        <taxon>Chelicerata</taxon>
        <taxon>Arachnida</taxon>
        <taxon>Acari</taxon>
        <taxon>Parasitiformes</taxon>
        <taxon>Mesostigmata</taxon>
        <taxon>Gamasina</taxon>
        <taxon>Phytoseioidea</taxon>
        <taxon>Phytoseiidae</taxon>
        <taxon>Typhlodrominae</taxon>
        <taxon>Galendromus</taxon>
    </lineage>
</organism>
<dbReference type="AlphaFoldDB" id="A0AAJ7SEP3"/>
<evidence type="ECO:0000256" key="1">
    <source>
        <dbReference type="ARBA" id="ARBA00004606"/>
    </source>
</evidence>
<feature type="domain" description="Fringe-like glycosyltransferase" evidence="14">
    <location>
        <begin position="81"/>
        <end position="201"/>
    </location>
</feature>
<keyword evidence="11 12" id="KW-0472">Membrane</keyword>
<evidence type="ECO:0000313" key="15">
    <source>
        <dbReference type="Proteomes" id="UP000694867"/>
    </source>
</evidence>
<evidence type="ECO:0000256" key="11">
    <source>
        <dbReference type="ARBA" id="ARBA00023136"/>
    </source>
</evidence>
<dbReference type="Proteomes" id="UP000694867">
    <property type="component" value="Unplaced"/>
</dbReference>
<evidence type="ECO:0000256" key="5">
    <source>
        <dbReference type="ARBA" id="ARBA00022676"/>
    </source>
</evidence>
<name>A0AAJ7SEP3_9ACAR</name>
<keyword evidence="5" id="KW-0328">Glycosyltransferase</keyword>
<dbReference type="KEGG" id="goe:100906779"/>
<accession>A0AAJ7SEP3</accession>
<gene>
    <name evidence="16" type="primary">LOC100906779</name>
</gene>
<evidence type="ECO:0000256" key="9">
    <source>
        <dbReference type="ARBA" id="ARBA00022968"/>
    </source>
</evidence>
<dbReference type="RefSeq" id="XP_028966402.1">
    <property type="nucleotide sequence ID" value="XM_029110569.1"/>
</dbReference>
<dbReference type="InterPro" id="IPR003378">
    <property type="entry name" value="Fringe-like_glycosylTrfase"/>
</dbReference>
<dbReference type="GO" id="GO:0016263">
    <property type="term" value="F:glycoprotein-N-acetylgalactosamine 3-beta-galactosyltransferase activity"/>
    <property type="evidence" value="ECO:0007669"/>
    <property type="project" value="UniProtKB-EC"/>
</dbReference>
<dbReference type="Gene3D" id="3.90.550.50">
    <property type="match status" value="1"/>
</dbReference>
<evidence type="ECO:0000256" key="2">
    <source>
        <dbReference type="ARBA" id="ARBA00004922"/>
    </source>
</evidence>
<evidence type="ECO:0000256" key="10">
    <source>
        <dbReference type="ARBA" id="ARBA00022989"/>
    </source>
</evidence>
<evidence type="ECO:0000259" key="14">
    <source>
        <dbReference type="Pfam" id="PF02434"/>
    </source>
</evidence>
<feature type="signal peptide" evidence="13">
    <location>
        <begin position="1"/>
        <end position="21"/>
    </location>
</feature>
<keyword evidence="7 12" id="KW-0812">Transmembrane</keyword>
<evidence type="ECO:0000313" key="16">
    <source>
        <dbReference type="RefSeq" id="XP_028966402.1"/>
    </source>
</evidence>
<dbReference type="GO" id="GO:0000166">
    <property type="term" value="F:nucleotide binding"/>
    <property type="evidence" value="ECO:0007669"/>
    <property type="project" value="UniProtKB-KW"/>
</dbReference>
<dbReference type="InterPro" id="IPR026050">
    <property type="entry name" value="C1GALT1/C1GALT1_chp1"/>
</dbReference>
<keyword evidence="8" id="KW-0547">Nucleotide-binding</keyword>
<keyword evidence="9" id="KW-0735">Signal-anchor</keyword>
<evidence type="ECO:0000256" key="13">
    <source>
        <dbReference type="SAM" id="SignalP"/>
    </source>
</evidence>
<keyword evidence="6" id="KW-0808">Transferase</keyword>